<dbReference type="EMBL" id="HACA01024158">
    <property type="protein sequence ID" value="CDW41519.1"/>
    <property type="molecule type" value="Transcribed_RNA"/>
</dbReference>
<reference evidence="1" key="1">
    <citation type="submission" date="2014-05" db="EMBL/GenBank/DDBJ databases">
        <authorList>
            <person name="Chronopoulou M."/>
        </authorList>
    </citation>
    <scope>NUCLEOTIDE SEQUENCE</scope>
    <source>
        <tissue evidence="1">Whole organism</tissue>
    </source>
</reference>
<protein>
    <submittedName>
        <fullName evidence="1">Uncharacterized protein</fullName>
    </submittedName>
</protein>
<name>A0A0K2UTC3_LEPSM</name>
<organism evidence="1">
    <name type="scientific">Lepeophtheirus salmonis</name>
    <name type="common">Salmon louse</name>
    <name type="synonym">Caligus salmonis</name>
    <dbReference type="NCBI Taxonomy" id="72036"/>
    <lineage>
        <taxon>Eukaryota</taxon>
        <taxon>Metazoa</taxon>
        <taxon>Ecdysozoa</taxon>
        <taxon>Arthropoda</taxon>
        <taxon>Crustacea</taxon>
        <taxon>Multicrustacea</taxon>
        <taxon>Hexanauplia</taxon>
        <taxon>Copepoda</taxon>
        <taxon>Siphonostomatoida</taxon>
        <taxon>Caligidae</taxon>
        <taxon>Lepeophtheirus</taxon>
    </lineage>
</organism>
<proteinExistence type="predicted"/>
<dbReference type="AlphaFoldDB" id="A0A0K2UTC3"/>
<evidence type="ECO:0000313" key="1">
    <source>
        <dbReference type="EMBL" id="CDW41519.1"/>
    </source>
</evidence>
<sequence length="136" mass="15172">MGTYLSLLAKNFVQYLGHVRQDCNGPKVSSFFGIKEVFPQRSSEGNSPVNRTLLKSFVITGMFKDLNMPPSLPRGSFPAPADGRQFLTSSTVIPFCKSKRTRPTGVGLLSSALETWKFFPPIPLKTFRYFNVFEVG</sequence>
<accession>A0A0K2UTC3</accession>